<protein>
    <submittedName>
        <fullName evidence="6">Ribose transport system substrate-binding protein</fullName>
    </submittedName>
</protein>
<organism evidence="6 7">
    <name type="scientific">Nocardioides kongjuensis</name>
    <dbReference type="NCBI Taxonomy" id="349522"/>
    <lineage>
        <taxon>Bacteria</taxon>
        <taxon>Bacillati</taxon>
        <taxon>Actinomycetota</taxon>
        <taxon>Actinomycetes</taxon>
        <taxon>Propionibacteriales</taxon>
        <taxon>Nocardioidaceae</taxon>
        <taxon>Nocardioides</taxon>
    </lineage>
</organism>
<dbReference type="RefSeq" id="WP_179728876.1">
    <property type="nucleotide sequence ID" value="NZ_BAABEF010000001.1"/>
</dbReference>
<dbReference type="EMBL" id="JACCBF010000001">
    <property type="protein sequence ID" value="NYD32735.1"/>
    <property type="molecule type" value="Genomic_DNA"/>
</dbReference>
<dbReference type="Proteomes" id="UP000582231">
    <property type="component" value="Unassembled WGS sequence"/>
</dbReference>
<reference evidence="6 7" key="1">
    <citation type="submission" date="2020-07" db="EMBL/GenBank/DDBJ databases">
        <title>Sequencing the genomes of 1000 actinobacteria strains.</title>
        <authorList>
            <person name="Klenk H.-P."/>
        </authorList>
    </citation>
    <scope>NUCLEOTIDE SEQUENCE [LARGE SCALE GENOMIC DNA]</scope>
    <source>
        <strain evidence="6 7">DSM 19082</strain>
    </source>
</reference>
<accession>A0A852RP06</accession>
<feature type="domain" description="Periplasmic binding protein" evidence="5">
    <location>
        <begin position="36"/>
        <end position="303"/>
    </location>
</feature>
<comment type="subcellular location">
    <subcellularLocation>
        <location evidence="1">Cell envelope</location>
    </subcellularLocation>
</comment>
<dbReference type="CDD" id="cd01536">
    <property type="entry name" value="PBP1_ABC_sugar_binding-like"/>
    <property type="match status" value="1"/>
</dbReference>
<evidence type="ECO:0000256" key="2">
    <source>
        <dbReference type="ARBA" id="ARBA00007639"/>
    </source>
</evidence>
<dbReference type="Pfam" id="PF13407">
    <property type="entry name" value="Peripla_BP_4"/>
    <property type="match status" value="1"/>
</dbReference>
<comment type="similarity">
    <text evidence="2">Belongs to the bacterial solute-binding protein 2 family.</text>
</comment>
<evidence type="ECO:0000313" key="7">
    <source>
        <dbReference type="Proteomes" id="UP000582231"/>
    </source>
</evidence>
<feature type="signal peptide" evidence="4">
    <location>
        <begin position="1"/>
        <end position="26"/>
    </location>
</feature>
<gene>
    <name evidence="6" type="ORF">BJ958_004281</name>
</gene>
<dbReference type="GO" id="GO:0030313">
    <property type="term" value="C:cell envelope"/>
    <property type="evidence" value="ECO:0007669"/>
    <property type="project" value="UniProtKB-SubCell"/>
</dbReference>
<sequence>MIPKSRVALACALLSLAAPLAACGSAADTGSDAPGIAVFLSTSANSYEQAQADGVKAAAKKLGGGKVQVFDGGFDSTKQIGQIQDAVTSGRFKAFVIEPIDGAAVAAPLSRAADQDIAVVCITSACGPDTTKIDLQFPGQAGVVGSDYQKTAAAMAQHAVDACADVDPCKVFYLNGDSTFPSDRLAKDAFAAAMKAAPANVDYVGSQDGKYDTATGRSVMESELQRNADIAVLVSLADQQTLGAAQAIDGAGRTGKIKIISFGGSKQAVEKVASGEWLGAQLTMPFSIGQTGAEIAIKTAQGKAPEHKAVDATTLAPVEGGLLTANDASGFEAQWTS</sequence>
<comment type="caution">
    <text evidence="6">The sequence shown here is derived from an EMBL/GenBank/DDBJ whole genome shotgun (WGS) entry which is preliminary data.</text>
</comment>
<feature type="chain" id="PRO_5038409792" evidence="4">
    <location>
        <begin position="27"/>
        <end position="337"/>
    </location>
</feature>
<evidence type="ECO:0000259" key="5">
    <source>
        <dbReference type="Pfam" id="PF13407"/>
    </source>
</evidence>
<evidence type="ECO:0000256" key="1">
    <source>
        <dbReference type="ARBA" id="ARBA00004196"/>
    </source>
</evidence>
<keyword evidence="7" id="KW-1185">Reference proteome</keyword>
<evidence type="ECO:0000313" key="6">
    <source>
        <dbReference type="EMBL" id="NYD32735.1"/>
    </source>
</evidence>
<dbReference type="Gene3D" id="3.40.50.2300">
    <property type="match status" value="2"/>
</dbReference>
<dbReference type="PANTHER" id="PTHR46847">
    <property type="entry name" value="D-ALLOSE-BINDING PERIPLASMIC PROTEIN-RELATED"/>
    <property type="match status" value="1"/>
</dbReference>
<evidence type="ECO:0000256" key="4">
    <source>
        <dbReference type="SAM" id="SignalP"/>
    </source>
</evidence>
<name>A0A852RP06_9ACTN</name>
<dbReference type="InterPro" id="IPR028082">
    <property type="entry name" value="Peripla_BP_I"/>
</dbReference>
<dbReference type="GO" id="GO:0030246">
    <property type="term" value="F:carbohydrate binding"/>
    <property type="evidence" value="ECO:0007669"/>
    <property type="project" value="UniProtKB-ARBA"/>
</dbReference>
<dbReference type="SUPFAM" id="SSF53822">
    <property type="entry name" value="Periplasmic binding protein-like I"/>
    <property type="match status" value="1"/>
</dbReference>
<dbReference type="InterPro" id="IPR025997">
    <property type="entry name" value="SBP_2_dom"/>
</dbReference>
<evidence type="ECO:0000256" key="3">
    <source>
        <dbReference type="ARBA" id="ARBA00022729"/>
    </source>
</evidence>
<dbReference type="AlphaFoldDB" id="A0A852RP06"/>
<dbReference type="PANTHER" id="PTHR46847:SF1">
    <property type="entry name" value="D-ALLOSE-BINDING PERIPLASMIC PROTEIN-RELATED"/>
    <property type="match status" value="1"/>
</dbReference>
<keyword evidence="3 4" id="KW-0732">Signal</keyword>
<proteinExistence type="inferred from homology"/>